<evidence type="ECO:0000313" key="2">
    <source>
        <dbReference type="EMBL" id="ERN15907.1"/>
    </source>
</evidence>
<keyword evidence="3" id="KW-1185">Reference proteome</keyword>
<dbReference type="Gramene" id="ERN15907">
    <property type="protein sequence ID" value="ERN15907"/>
    <property type="gene ID" value="AMTR_s00039p00221810"/>
</dbReference>
<protein>
    <submittedName>
        <fullName evidence="2">Uncharacterized protein</fullName>
    </submittedName>
</protein>
<keyword evidence="1" id="KW-0812">Transmembrane</keyword>
<keyword evidence="1" id="KW-1133">Transmembrane helix</keyword>
<dbReference type="AlphaFoldDB" id="U5D3B0"/>
<gene>
    <name evidence="2" type="ORF">AMTR_s00039p00221810</name>
</gene>
<keyword evidence="1" id="KW-0472">Membrane</keyword>
<organism evidence="2 3">
    <name type="scientific">Amborella trichopoda</name>
    <dbReference type="NCBI Taxonomy" id="13333"/>
    <lineage>
        <taxon>Eukaryota</taxon>
        <taxon>Viridiplantae</taxon>
        <taxon>Streptophyta</taxon>
        <taxon>Embryophyta</taxon>
        <taxon>Tracheophyta</taxon>
        <taxon>Spermatophyta</taxon>
        <taxon>Magnoliopsida</taxon>
        <taxon>Amborellales</taxon>
        <taxon>Amborellaceae</taxon>
        <taxon>Amborella</taxon>
    </lineage>
</organism>
<proteinExistence type="predicted"/>
<evidence type="ECO:0000256" key="1">
    <source>
        <dbReference type="SAM" id="Phobius"/>
    </source>
</evidence>
<dbReference type="HOGENOM" id="CLU_096219_0_0_1"/>
<feature type="transmembrane region" description="Helical" evidence="1">
    <location>
        <begin position="102"/>
        <end position="120"/>
    </location>
</feature>
<dbReference type="EMBL" id="KI392495">
    <property type="protein sequence ID" value="ERN15907.1"/>
    <property type="molecule type" value="Genomic_DNA"/>
</dbReference>
<sequence>MHQHQQQHYHLYPTFVSNLTINFNSFYFCQSRSSWGQTLPLYVEQGTVNQRESHWISSKTIAKITLTVAIQLISSHYEHQNGCNDGTLESANDGISKTANQWRSACLNAFVICMVVAFAASGVQKDLGRRFPLGGKPSAEMASACLTLAFGLAMWAVLPARFWCTLLISLIPLLASLHHVLLVVKHRDRNSGRCNPVSPS</sequence>
<dbReference type="Proteomes" id="UP000017836">
    <property type="component" value="Unassembled WGS sequence"/>
</dbReference>
<reference evidence="3" key="1">
    <citation type="journal article" date="2013" name="Science">
        <title>The Amborella genome and the evolution of flowering plants.</title>
        <authorList>
            <consortium name="Amborella Genome Project"/>
        </authorList>
    </citation>
    <scope>NUCLEOTIDE SEQUENCE [LARGE SCALE GENOMIC DNA]</scope>
</reference>
<feature type="transmembrane region" description="Helical" evidence="1">
    <location>
        <begin position="166"/>
        <end position="184"/>
    </location>
</feature>
<evidence type="ECO:0000313" key="3">
    <source>
        <dbReference type="Proteomes" id="UP000017836"/>
    </source>
</evidence>
<accession>U5D3B0</accession>
<name>U5D3B0_AMBTC</name>